<feature type="domain" description="HTH gntR-type" evidence="4">
    <location>
        <begin position="3"/>
        <end position="70"/>
    </location>
</feature>
<comment type="caution">
    <text evidence="5">The sequence shown here is derived from an EMBL/GenBank/DDBJ whole genome shotgun (WGS) entry which is preliminary data.</text>
</comment>
<keyword evidence="1" id="KW-0805">Transcription regulation</keyword>
<keyword evidence="3" id="KW-0804">Transcription</keyword>
<dbReference type="Pfam" id="PF07729">
    <property type="entry name" value="FCD"/>
    <property type="match status" value="1"/>
</dbReference>
<dbReference type="InterPro" id="IPR011711">
    <property type="entry name" value="GntR_C"/>
</dbReference>
<dbReference type="SMART" id="SM00895">
    <property type="entry name" value="FCD"/>
    <property type="match status" value="1"/>
</dbReference>
<dbReference type="GO" id="GO:0003677">
    <property type="term" value="F:DNA binding"/>
    <property type="evidence" value="ECO:0007669"/>
    <property type="project" value="UniProtKB-KW"/>
</dbReference>
<proteinExistence type="predicted"/>
<reference evidence="5 6" key="1">
    <citation type="submission" date="2018-05" db="EMBL/GenBank/DDBJ databases">
        <title>Genomic Encyclopedia of Type Strains, Phase IV (KMG-IV): sequencing the most valuable type-strain genomes for metagenomic binning, comparative biology and taxonomic classification.</title>
        <authorList>
            <person name="Goeker M."/>
        </authorList>
    </citation>
    <scope>NUCLEOTIDE SEQUENCE [LARGE SCALE GENOMIC DNA]</scope>
    <source>
        <strain evidence="5 6">DSM 16791</strain>
    </source>
</reference>
<protein>
    <submittedName>
        <fullName evidence="5">GntR family transcriptional regulator</fullName>
    </submittedName>
</protein>
<dbReference type="PROSITE" id="PS50949">
    <property type="entry name" value="HTH_GNTR"/>
    <property type="match status" value="1"/>
</dbReference>
<evidence type="ECO:0000256" key="3">
    <source>
        <dbReference type="ARBA" id="ARBA00023163"/>
    </source>
</evidence>
<organism evidence="5 6">
    <name type="scientific">Hoeflea marina</name>
    <dbReference type="NCBI Taxonomy" id="274592"/>
    <lineage>
        <taxon>Bacteria</taxon>
        <taxon>Pseudomonadati</taxon>
        <taxon>Pseudomonadota</taxon>
        <taxon>Alphaproteobacteria</taxon>
        <taxon>Hyphomicrobiales</taxon>
        <taxon>Rhizobiaceae</taxon>
        <taxon>Hoeflea</taxon>
    </lineage>
</organism>
<dbReference type="AlphaFoldDB" id="A0A317PPC1"/>
<dbReference type="CDD" id="cd07377">
    <property type="entry name" value="WHTH_GntR"/>
    <property type="match status" value="1"/>
</dbReference>
<dbReference type="InterPro" id="IPR008920">
    <property type="entry name" value="TF_FadR/GntR_C"/>
</dbReference>
<name>A0A317PPC1_9HYPH</name>
<dbReference type="RefSeq" id="WP_110032596.1">
    <property type="nucleotide sequence ID" value="NZ_QGTR01000003.1"/>
</dbReference>
<dbReference type="PRINTS" id="PR00035">
    <property type="entry name" value="HTHGNTR"/>
</dbReference>
<dbReference type="Pfam" id="PF00392">
    <property type="entry name" value="GntR"/>
    <property type="match status" value="1"/>
</dbReference>
<dbReference type="Proteomes" id="UP000246352">
    <property type="component" value="Unassembled WGS sequence"/>
</dbReference>
<evidence type="ECO:0000259" key="4">
    <source>
        <dbReference type="PROSITE" id="PS50949"/>
    </source>
</evidence>
<sequence>MGTRIADRVREQIEQMIVTGEFADGERLDEVKLAEQFGVSRTPLREAFQSLAASGLLTLEARRGAFIRHPDFVELVEMFEVMAELEAMCGFRAARRVTERQMTDIGLTIDACEAAIAAGDSDEYYRENEKFHHLLYEASGNRFLAREAARLHKRLKPYRRMQLRVNGRMPQSMREHRAVFAALERSDSKAAAATLRLHVAIQGERFNDLMASYRQMGARKAG</sequence>
<dbReference type="EMBL" id="QGTR01000003">
    <property type="protein sequence ID" value="PWW00371.1"/>
    <property type="molecule type" value="Genomic_DNA"/>
</dbReference>
<evidence type="ECO:0000313" key="6">
    <source>
        <dbReference type="Proteomes" id="UP000246352"/>
    </source>
</evidence>
<gene>
    <name evidence="5" type="ORF">DFR52_103576</name>
</gene>
<accession>A0A317PPC1</accession>
<dbReference type="PANTHER" id="PTHR43537">
    <property type="entry name" value="TRANSCRIPTIONAL REGULATOR, GNTR FAMILY"/>
    <property type="match status" value="1"/>
</dbReference>
<dbReference type="PANTHER" id="PTHR43537:SF49">
    <property type="entry name" value="TRANSCRIPTIONAL REGULATORY PROTEIN"/>
    <property type="match status" value="1"/>
</dbReference>
<dbReference type="OrthoDB" id="9788098at2"/>
<dbReference type="InterPro" id="IPR036388">
    <property type="entry name" value="WH-like_DNA-bd_sf"/>
</dbReference>
<keyword evidence="2" id="KW-0238">DNA-binding</keyword>
<dbReference type="InterPro" id="IPR000524">
    <property type="entry name" value="Tscrpt_reg_HTH_GntR"/>
</dbReference>
<dbReference type="GO" id="GO:0003700">
    <property type="term" value="F:DNA-binding transcription factor activity"/>
    <property type="evidence" value="ECO:0007669"/>
    <property type="project" value="InterPro"/>
</dbReference>
<keyword evidence="6" id="KW-1185">Reference proteome</keyword>
<dbReference type="Gene3D" id="1.10.10.10">
    <property type="entry name" value="Winged helix-like DNA-binding domain superfamily/Winged helix DNA-binding domain"/>
    <property type="match status" value="1"/>
</dbReference>
<dbReference type="SUPFAM" id="SSF46785">
    <property type="entry name" value="Winged helix' DNA-binding domain"/>
    <property type="match status" value="1"/>
</dbReference>
<evidence type="ECO:0000256" key="1">
    <source>
        <dbReference type="ARBA" id="ARBA00023015"/>
    </source>
</evidence>
<evidence type="ECO:0000313" key="5">
    <source>
        <dbReference type="EMBL" id="PWW00371.1"/>
    </source>
</evidence>
<dbReference type="Gene3D" id="1.20.120.530">
    <property type="entry name" value="GntR ligand-binding domain-like"/>
    <property type="match status" value="1"/>
</dbReference>
<dbReference type="SMART" id="SM00345">
    <property type="entry name" value="HTH_GNTR"/>
    <property type="match status" value="1"/>
</dbReference>
<dbReference type="InterPro" id="IPR036390">
    <property type="entry name" value="WH_DNA-bd_sf"/>
</dbReference>
<evidence type="ECO:0000256" key="2">
    <source>
        <dbReference type="ARBA" id="ARBA00023125"/>
    </source>
</evidence>
<dbReference type="SUPFAM" id="SSF48008">
    <property type="entry name" value="GntR ligand-binding domain-like"/>
    <property type="match status" value="1"/>
</dbReference>